<comment type="caution">
    <text evidence="1">The sequence shown here is derived from an EMBL/GenBank/DDBJ whole genome shotgun (WGS) entry which is preliminary data.</text>
</comment>
<organism evidence="1 2">
    <name type="scientific">Glomus cerebriforme</name>
    <dbReference type="NCBI Taxonomy" id="658196"/>
    <lineage>
        <taxon>Eukaryota</taxon>
        <taxon>Fungi</taxon>
        <taxon>Fungi incertae sedis</taxon>
        <taxon>Mucoromycota</taxon>
        <taxon>Glomeromycotina</taxon>
        <taxon>Glomeromycetes</taxon>
        <taxon>Glomerales</taxon>
        <taxon>Glomeraceae</taxon>
        <taxon>Glomus</taxon>
    </lineage>
</organism>
<protein>
    <submittedName>
        <fullName evidence="1">Uncharacterized protein</fullName>
    </submittedName>
</protein>
<dbReference type="AlphaFoldDB" id="A0A397SL50"/>
<sequence>MFRPTERNKTHTIFYNTLYIFCDDLNTLQKIFKVVKNLLLNKKVNGKKGHKPLADTSNLQEEVIKKLVFSKSNSLVSSTPVAKKRSISKVLDVSANIPLRSNRSINILKILKTAVHDFDQEKVYINDAKMYWVLVNWLRKIYGYEITGQLHLKQVCDDGDYYYLYCDLTIKNPDNPHLKALLELLVTALISKLNGHIEQVFMYEKQLHSQEIWIVHFSHEDYIVTNPYWPWEKL</sequence>
<evidence type="ECO:0000313" key="2">
    <source>
        <dbReference type="Proteomes" id="UP000265703"/>
    </source>
</evidence>
<reference evidence="1 2" key="1">
    <citation type="submission" date="2018-06" db="EMBL/GenBank/DDBJ databases">
        <title>Comparative genomics reveals the genomic features of Rhizophagus irregularis, R. cerebriforme, R. diaphanum and Gigaspora rosea, and their symbiotic lifestyle signature.</title>
        <authorList>
            <person name="Morin E."/>
            <person name="San Clemente H."/>
            <person name="Chen E.C.H."/>
            <person name="De La Providencia I."/>
            <person name="Hainaut M."/>
            <person name="Kuo A."/>
            <person name="Kohler A."/>
            <person name="Murat C."/>
            <person name="Tang N."/>
            <person name="Roy S."/>
            <person name="Loubradou J."/>
            <person name="Henrissat B."/>
            <person name="Grigoriev I.V."/>
            <person name="Corradi N."/>
            <person name="Roux C."/>
            <person name="Martin F.M."/>
        </authorList>
    </citation>
    <scope>NUCLEOTIDE SEQUENCE [LARGE SCALE GENOMIC DNA]</scope>
    <source>
        <strain evidence="1 2">DAOM 227022</strain>
    </source>
</reference>
<dbReference type="EMBL" id="QKYT01000431">
    <property type="protein sequence ID" value="RIA85356.1"/>
    <property type="molecule type" value="Genomic_DNA"/>
</dbReference>
<keyword evidence="2" id="KW-1185">Reference proteome</keyword>
<name>A0A397SL50_9GLOM</name>
<gene>
    <name evidence="1" type="ORF">C1645_879355</name>
</gene>
<evidence type="ECO:0000313" key="1">
    <source>
        <dbReference type="EMBL" id="RIA85356.1"/>
    </source>
</evidence>
<proteinExistence type="predicted"/>
<dbReference type="OrthoDB" id="2434387at2759"/>
<accession>A0A397SL50</accession>
<dbReference type="Proteomes" id="UP000265703">
    <property type="component" value="Unassembled WGS sequence"/>
</dbReference>